<dbReference type="OrthoDB" id="256352at2"/>
<feature type="region of interest" description="Disordered" evidence="1">
    <location>
        <begin position="399"/>
        <end position="459"/>
    </location>
</feature>
<dbReference type="PANTHER" id="PTHR34978:SF3">
    <property type="entry name" value="SLR0241 PROTEIN"/>
    <property type="match status" value="1"/>
</dbReference>
<feature type="domain" description="Peptidase M56" evidence="3">
    <location>
        <begin position="167"/>
        <end position="358"/>
    </location>
</feature>
<dbReference type="RefSeq" id="WP_145173108.1">
    <property type="nucleotide sequence ID" value="NZ_CP036525.1"/>
</dbReference>
<dbReference type="AlphaFoldDB" id="A0A517NH43"/>
<keyword evidence="5" id="KW-1185">Reference proteome</keyword>
<dbReference type="Proteomes" id="UP000318538">
    <property type="component" value="Chromosome"/>
</dbReference>
<dbReference type="InterPro" id="IPR015889">
    <property type="entry name" value="Intradiol_dOase_core"/>
</dbReference>
<dbReference type="Gene3D" id="2.60.40.1120">
    <property type="entry name" value="Carboxypeptidase-like, regulatory domain"/>
    <property type="match status" value="1"/>
</dbReference>
<organism evidence="4 5">
    <name type="scientific">Rubripirellula lacrimiformis</name>
    <dbReference type="NCBI Taxonomy" id="1930273"/>
    <lineage>
        <taxon>Bacteria</taxon>
        <taxon>Pseudomonadati</taxon>
        <taxon>Planctomycetota</taxon>
        <taxon>Planctomycetia</taxon>
        <taxon>Pirellulales</taxon>
        <taxon>Pirellulaceae</taxon>
        <taxon>Rubripirellula</taxon>
    </lineage>
</organism>
<evidence type="ECO:0000313" key="5">
    <source>
        <dbReference type="Proteomes" id="UP000318538"/>
    </source>
</evidence>
<evidence type="ECO:0000256" key="1">
    <source>
        <dbReference type="SAM" id="MobiDB-lite"/>
    </source>
</evidence>
<feature type="transmembrane region" description="Helical" evidence="2">
    <location>
        <begin position="39"/>
        <end position="59"/>
    </location>
</feature>
<accession>A0A517NH43</accession>
<dbReference type="EMBL" id="CP036525">
    <property type="protein sequence ID" value="QDT06457.1"/>
    <property type="molecule type" value="Genomic_DNA"/>
</dbReference>
<dbReference type="GO" id="GO:0005506">
    <property type="term" value="F:iron ion binding"/>
    <property type="evidence" value="ECO:0007669"/>
    <property type="project" value="InterPro"/>
</dbReference>
<dbReference type="PANTHER" id="PTHR34978">
    <property type="entry name" value="POSSIBLE SENSOR-TRANSDUCER PROTEIN BLAR"/>
    <property type="match status" value="1"/>
</dbReference>
<keyword evidence="2" id="KW-0472">Membrane</keyword>
<dbReference type="InterPro" id="IPR008756">
    <property type="entry name" value="Peptidase_M56"/>
</dbReference>
<dbReference type="SUPFAM" id="SSF49452">
    <property type="entry name" value="Starch-binding domain-like"/>
    <property type="match status" value="1"/>
</dbReference>
<dbReference type="InterPro" id="IPR052173">
    <property type="entry name" value="Beta-lactam_resp_regulator"/>
</dbReference>
<reference evidence="4 5" key="1">
    <citation type="submission" date="2019-02" db="EMBL/GenBank/DDBJ databases">
        <title>Deep-cultivation of Planctomycetes and their phenomic and genomic characterization uncovers novel biology.</title>
        <authorList>
            <person name="Wiegand S."/>
            <person name="Jogler M."/>
            <person name="Boedeker C."/>
            <person name="Pinto D."/>
            <person name="Vollmers J."/>
            <person name="Rivas-Marin E."/>
            <person name="Kohn T."/>
            <person name="Peeters S.H."/>
            <person name="Heuer A."/>
            <person name="Rast P."/>
            <person name="Oberbeckmann S."/>
            <person name="Bunk B."/>
            <person name="Jeske O."/>
            <person name="Meyerdierks A."/>
            <person name="Storesund J.E."/>
            <person name="Kallscheuer N."/>
            <person name="Luecker S."/>
            <person name="Lage O.M."/>
            <person name="Pohl T."/>
            <person name="Merkel B.J."/>
            <person name="Hornburger P."/>
            <person name="Mueller R.-W."/>
            <person name="Bruemmer F."/>
            <person name="Labrenz M."/>
            <person name="Spormann A.M."/>
            <person name="Op den Camp H."/>
            <person name="Overmann J."/>
            <person name="Amann R."/>
            <person name="Jetten M.S.M."/>
            <person name="Mascher T."/>
            <person name="Medema M.H."/>
            <person name="Devos D.P."/>
            <person name="Kaster A.-K."/>
            <person name="Ovreas L."/>
            <person name="Rohde M."/>
            <person name="Galperin M.Y."/>
            <person name="Jogler C."/>
        </authorList>
    </citation>
    <scope>NUCLEOTIDE SEQUENCE [LARGE SCALE GENOMIC DNA]</scope>
    <source>
        <strain evidence="4 5">K22_7</strain>
    </source>
</reference>
<sequence length="1200" mass="130785">MIHFAGYAVLRVTVVAMVAWLVCRFLLQHRSASTRHAVWLAAMISMGIVIPAIWILPALTLRTVYQPALEQSAFEQFAPQKITPQKTAIDRVTPIAEPIQGQAKPATPTGNGWIDDSQWTVLPSDDPVQRDAPVQHHAPVQHDAPLANDSDIIPNHPSASPIYRRFELPWILLTVYAVGAAVWVSRMLFSAIHLRRMSARARRLNASQQAAVDRYATDLSLARSPTVWISSEVCGPLVFGILRPTILLPSRFMGWSMDCQRSVLLHEMTHVARHDAVADLISQCVTACYWFHPWVHCCRHSLRREREEATDERVVAAGVGAIPYAEHLLCVLEEIQTSRNSWGEIAMSQYGDTELRVRKILRMESVMPSHPRLLCVLACTALITIGTTSVRLESAQVASTTVADPAVQPTDESKTAGPAKVNPPAANDALGLHTPPKPQPVVQKSTQSPAERPVASAPESVSLYENLASTSLATDRDPRTLITVDGVVRTSTGQPAKNAIVGIRQTNSQRYYHSTQVLALLARTIADDQGRFRFDDVPARRDDYPYQEQWEVVAATPGQYGWHSIGTSQYVKSLDLKLQETASVGGTIIDPAGQPVAGASVSVSSIDEARPDDIANLSHYSTSLFRSSLSPRTITDDAGEFVIHGLPRGYIANVVLEHPDWAPASFAIRTSDSVETGLRFPTMDPGVQNPVVFASGSTHHVDTGFSVSGFVRDSAGAPVAGCTVLVGVISTPTDREGRFQARVPSDWFDRRNGDDTIHVSVSAPIDRGLLWTRAKISKQQAADGEPLSVVMQEGIEIVGSVFSEDGEPMEGVFVEAESIETGSPDRRLTASAKADGTYRMLVPHAGTYRLWAWGKRPGFVLPWSNPRSDKVDSWAPSQTITAVDGSVAEAEPLVVRKAPAVAIRCTDKSGQPVAGATLTMLQRLPPPKDSIIRDLKICEDAITDSDGRATLFPLRLYASDVIVSASIDTGDQHLWAEVPMPAMMTSQEHTIRMKPMWKITGKATIDGAPMPGVSVMVWRQPPTHSFMGSHSMSGVPRRVDEAGTYVWFVPPVGSYSVELWSVQGLSRNNPSGRRSVTQIGTNQFRAEEMEFQMAHGTISGQVIDVDGNPVSGAHVSSIPTFTDANRLLLANPSPNTREATTDEKGDFQIDGLPDGEYNLRIRVRTNPATYYPTSAKAQVGDKDLLIKIVPIESGPVAANR</sequence>
<evidence type="ECO:0000313" key="4">
    <source>
        <dbReference type="EMBL" id="QDT06457.1"/>
    </source>
</evidence>
<gene>
    <name evidence="4" type="primary">blaR1_4</name>
    <name evidence="4" type="ORF">K227x_48670</name>
</gene>
<keyword evidence="2" id="KW-1133">Transmembrane helix</keyword>
<dbReference type="SUPFAM" id="SSF49482">
    <property type="entry name" value="Aromatic compound dioxygenase"/>
    <property type="match status" value="1"/>
</dbReference>
<name>A0A517NH43_9BACT</name>
<dbReference type="Pfam" id="PF05569">
    <property type="entry name" value="Peptidase_M56"/>
    <property type="match status" value="1"/>
</dbReference>
<proteinExistence type="predicted"/>
<dbReference type="Gene3D" id="2.60.130.10">
    <property type="entry name" value="Aromatic compound dioxygenase"/>
    <property type="match status" value="1"/>
</dbReference>
<dbReference type="SUPFAM" id="SSF49464">
    <property type="entry name" value="Carboxypeptidase regulatory domain-like"/>
    <property type="match status" value="2"/>
</dbReference>
<dbReference type="KEGG" id="rlc:K227x_48670"/>
<dbReference type="InterPro" id="IPR008969">
    <property type="entry name" value="CarboxyPept-like_regulatory"/>
</dbReference>
<dbReference type="InterPro" id="IPR013784">
    <property type="entry name" value="Carb-bd-like_fold"/>
</dbReference>
<feature type="transmembrane region" description="Helical" evidence="2">
    <location>
        <begin position="170"/>
        <end position="194"/>
    </location>
</feature>
<evidence type="ECO:0000259" key="3">
    <source>
        <dbReference type="Pfam" id="PF05569"/>
    </source>
</evidence>
<dbReference type="CDD" id="cd07341">
    <property type="entry name" value="M56_BlaR1_MecR1_like"/>
    <property type="match status" value="1"/>
</dbReference>
<dbReference type="GO" id="GO:0016702">
    <property type="term" value="F:oxidoreductase activity, acting on single donors with incorporation of molecular oxygen, incorporation of two atoms of oxygen"/>
    <property type="evidence" value="ECO:0007669"/>
    <property type="project" value="InterPro"/>
</dbReference>
<feature type="transmembrane region" description="Helical" evidence="2">
    <location>
        <begin position="6"/>
        <end position="27"/>
    </location>
</feature>
<evidence type="ECO:0000256" key="2">
    <source>
        <dbReference type="SAM" id="Phobius"/>
    </source>
</evidence>
<dbReference type="Pfam" id="PF13620">
    <property type="entry name" value="CarboxypepD_reg"/>
    <property type="match status" value="1"/>
</dbReference>
<dbReference type="GO" id="GO:0030246">
    <property type="term" value="F:carbohydrate binding"/>
    <property type="evidence" value="ECO:0007669"/>
    <property type="project" value="InterPro"/>
</dbReference>
<protein>
    <submittedName>
        <fullName evidence="4">Regulatory protein BlaR1</fullName>
    </submittedName>
</protein>
<keyword evidence="2" id="KW-0812">Transmembrane</keyword>